<organism evidence="2 3">
    <name type="scientific">Sporomusa acidovorans (strain ATCC 49682 / DSM 3132 / Mol)</name>
    <dbReference type="NCBI Taxonomy" id="1123286"/>
    <lineage>
        <taxon>Bacteria</taxon>
        <taxon>Bacillati</taxon>
        <taxon>Bacillota</taxon>
        <taxon>Negativicutes</taxon>
        <taxon>Selenomonadales</taxon>
        <taxon>Sporomusaceae</taxon>
        <taxon>Sporomusa</taxon>
    </lineage>
</organism>
<keyword evidence="1" id="KW-1133">Transmembrane helix</keyword>
<name>A0ABZ3IYI0_SPOA4</name>
<protein>
    <recommendedName>
        <fullName evidence="4">DUF4418 domain-containing protein</fullName>
    </recommendedName>
</protein>
<keyword evidence="3" id="KW-1185">Reference proteome</keyword>
<dbReference type="Pfam" id="PF14387">
    <property type="entry name" value="DUF4418"/>
    <property type="match status" value="1"/>
</dbReference>
<evidence type="ECO:0008006" key="4">
    <source>
        <dbReference type="Google" id="ProtNLM"/>
    </source>
</evidence>
<evidence type="ECO:0000313" key="2">
    <source>
        <dbReference type="EMBL" id="XFO71137.1"/>
    </source>
</evidence>
<sequence>MKAYKLLSWSAILLSVILLLLPRLIPICTGLAADNSPMRCHYAYQAEFIVALLAFILAGSLLVLRRAEARILSGFLILLVSIIVIILPQPWAIGICLHGGACAKTTFFITIAGSLLGLVGAAIVWLTWTNRQSTSQEKQQQIVNLQK</sequence>
<gene>
    <name evidence="2" type="ORF">SPACI_011520</name>
</gene>
<reference evidence="2" key="1">
    <citation type="submission" date="2024-05" db="EMBL/GenBank/DDBJ databases">
        <title>Isolation and characterization of Sporomusa carbonis sp. nov., a carboxydotrophic hydrogenogen in the genus of Sporomusa isolated from a charcoal burning pile.</title>
        <authorList>
            <person name="Boeer T."/>
            <person name="Rosenbaum F."/>
            <person name="Eysell L."/>
            <person name="Mueller V."/>
            <person name="Daniel R."/>
            <person name="Poehlein A."/>
        </authorList>
    </citation>
    <scope>NUCLEOTIDE SEQUENCE [LARGE SCALE GENOMIC DNA]</scope>
    <source>
        <strain evidence="2">DSM 3132</strain>
    </source>
</reference>
<feature type="transmembrane region" description="Helical" evidence="1">
    <location>
        <begin position="42"/>
        <end position="64"/>
    </location>
</feature>
<evidence type="ECO:0000256" key="1">
    <source>
        <dbReference type="SAM" id="Phobius"/>
    </source>
</evidence>
<feature type="transmembrane region" description="Helical" evidence="1">
    <location>
        <begin position="71"/>
        <end position="93"/>
    </location>
</feature>
<dbReference type="Proteomes" id="UP000216052">
    <property type="component" value="Chromosome"/>
</dbReference>
<feature type="transmembrane region" description="Helical" evidence="1">
    <location>
        <begin position="105"/>
        <end position="128"/>
    </location>
</feature>
<proteinExistence type="predicted"/>
<dbReference type="RefSeq" id="WP_093796247.1">
    <property type="nucleotide sequence ID" value="NZ_CP155571.1"/>
</dbReference>
<dbReference type="EMBL" id="CP155571">
    <property type="protein sequence ID" value="XFO71137.1"/>
    <property type="molecule type" value="Genomic_DNA"/>
</dbReference>
<accession>A0ABZ3IYI0</accession>
<keyword evidence="1" id="KW-0812">Transmembrane</keyword>
<dbReference type="InterPro" id="IPR025531">
    <property type="entry name" value="DUF4418"/>
</dbReference>
<evidence type="ECO:0000313" key="3">
    <source>
        <dbReference type="Proteomes" id="UP000216052"/>
    </source>
</evidence>
<keyword evidence="1" id="KW-0472">Membrane</keyword>